<evidence type="ECO:0000259" key="2">
    <source>
        <dbReference type="PROSITE" id="PS50828"/>
    </source>
</evidence>
<protein>
    <submittedName>
        <fullName evidence="3">DUF2027 domain-containing protein</fullName>
    </submittedName>
</protein>
<feature type="compositionally biased region" description="Basic and acidic residues" evidence="1">
    <location>
        <begin position="268"/>
        <end position="297"/>
    </location>
</feature>
<evidence type="ECO:0000313" key="3">
    <source>
        <dbReference type="EMBL" id="MEQ2487430.1"/>
    </source>
</evidence>
<accession>A0ABV1FSP4</accession>
<dbReference type="Proteomes" id="UP001487296">
    <property type="component" value="Unassembled WGS sequence"/>
</dbReference>
<dbReference type="InterPro" id="IPR002625">
    <property type="entry name" value="Smr_dom"/>
</dbReference>
<dbReference type="SUPFAM" id="SSF158949">
    <property type="entry name" value="Smr-associated domain-like"/>
    <property type="match status" value="1"/>
</dbReference>
<dbReference type="EMBL" id="JBBNFP010000047">
    <property type="protein sequence ID" value="MEQ2487430.1"/>
    <property type="molecule type" value="Genomic_DNA"/>
</dbReference>
<gene>
    <name evidence="3" type="ORF">AAAT34_10315</name>
</gene>
<organism evidence="3 4">
    <name type="scientific">Hallella faecis</name>
    <dbReference type="NCBI Taxonomy" id="2841596"/>
    <lineage>
        <taxon>Bacteria</taxon>
        <taxon>Pseudomonadati</taxon>
        <taxon>Bacteroidota</taxon>
        <taxon>Bacteroidia</taxon>
        <taxon>Bacteroidales</taxon>
        <taxon>Prevotellaceae</taxon>
        <taxon>Hallella</taxon>
    </lineage>
</organism>
<evidence type="ECO:0000256" key="1">
    <source>
        <dbReference type="SAM" id="MobiDB-lite"/>
    </source>
</evidence>
<feature type="region of interest" description="Disordered" evidence="1">
    <location>
        <begin position="268"/>
        <end position="305"/>
    </location>
</feature>
<dbReference type="InterPro" id="IPR036781">
    <property type="entry name" value="Smr_assoc-like_sf"/>
</dbReference>
<feature type="domain" description="Smr" evidence="2">
    <location>
        <begin position="354"/>
        <end position="402"/>
    </location>
</feature>
<dbReference type="Gene3D" id="2.60.40.1600">
    <property type="entry name" value="Smr-associated-like"/>
    <property type="match status" value="1"/>
</dbReference>
<proteinExistence type="predicted"/>
<name>A0ABV1FSP4_9BACT</name>
<dbReference type="Pfam" id="PF09640">
    <property type="entry name" value="DUF2027"/>
    <property type="match status" value="1"/>
</dbReference>
<dbReference type="InterPro" id="IPR036063">
    <property type="entry name" value="Smr_dom_sf"/>
</dbReference>
<reference evidence="3 4" key="1">
    <citation type="submission" date="2024-04" db="EMBL/GenBank/DDBJ databases">
        <title>Human intestinal bacterial collection.</title>
        <authorList>
            <person name="Pauvert C."/>
            <person name="Hitch T.C.A."/>
            <person name="Clavel T."/>
        </authorList>
    </citation>
    <scope>NUCLEOTIDE SEQUENCE [LARGE SCALE GENOMIC DNA]</scope>
    <source>
        <strain evidence="3 4">CLA-AA-H145</strain>
    </source>
</reference>
<keyword evidence="4" id="KW-1185">Reference proteome</keyword>
<dbReference type="InterPro" id="IPR018598">
    <property type="entry name" value="DUF2027"/>
</dbReference>
<dbReference type="Gene3D" id="3.30.1370.110">
    <property type="match status" value="1"/>
</dbReference>
<comment type="caution">
    <text evidence="3">The sequence shown here is derived from an EMBL/GenBank/DDBJ whole genome shotgun (WGS) entry which is preliminary data.</text>
</comment>
<evidence type="ECO:0000313" key="4">
    <source>
        <dbReference type="Proteomes" id="UP001487296"/>
    </source>
</evidence>
<sequence length="402" mass="45941">MKIGDKVRFLSEMGGGKVAGFQGKNIVLVEDEDGFQIPTPINEVVVVQQDDYSMARAINRKAENDAQRASETPLSKGHRSITSMLRDGQDEEIDMEVPDELDDTKEITFRRPAEERKGGNQLSAFLAFVPLDVKQITNPRFEVYFVNDSNYFMQCAVASAEGNSWNLKYQGEIEPNTKLFLDEIGRDEVNRLDRLAVQVLSYKREKAYIMKPAVDVQLRVDPVKFYKVHTFQDSQFFDSPCLLFTLIANDQPARSLVVDPKQLKREMYRNGKDDEAKAPTQKQRDQLVRRYGDDQSKGKRKHSSFPHHDDIIVVDLHAEELLDTTAGLSPKDILDYQLKVFRDTLADYAGSKGQKIVFIHGKGEGVLRRALIHELTYKYKTYTYQDASFQEYGYGATQVTIR</sequence>
<dbReference type="PROSITE" id="PS50828">
    <property type="entry name" value="SMR"/>
    <property type="match status" value="1"/>
</dbReference>
<dbReference type="Pfam" id="PF01713">
    <property type="entry name" value="Smr"/>
    <property type="match status" value="1"/>
</dbReference>
<dbReference type="RefSeq" id="WP_215760523.1">
    <property type="nucleotide sequence ID" value="NZ_JAHKBE010000049.1"/>
</dbReference>